<comment type="caution">
    <text evidence="1">The sequence shown here is derived from an EMBL/GenBank/DDBJ whole genome shotgun (WGS) entry which is preliminary data.</text>
</comment>
<reference evidence="1 2" key="1">
    <citation type="journal article" date="2018" name="Sci. Rep.">
        <title>Genomic signatures of local adaptation to the degree of environmental predictability in rotifers.</title>
        <authorList>
            <person name="Franch-Gras L."/>
            <person name="Hahn C."/>
            <person name="Garcia-Roger E.M."/>
            <person name="Carmona M.J."/>
            <person name="Serra M."/>
            <person name="Gomez A."/>
        </authorList>
    </citation>
    <scope>NUCLEOTIDE SEQUENCE [LARGE SCALE GENOMIC DNA]</scope>
    <source>
        <strain evidence="1">HYR1</strain>
    </source>
</reference>
<dbReference type="AlphaFoldDB" id="A0A3M7S447"/>
<keyword evidence="2" id="KW-1185">Reference proteome</keyword>
<name>A0A3M7S447_BRAPC</name>
<protein>
    <submittedName>
        <fullName evidence="1">Uncharacterized protein</fullName>
    </submittedName>
</protein>
<accession>A0A3M7S447</accession>
<dbReference type="EMBL" id="REGN01002089">
    <property type="protein sequence ID" value="RNA30395.1"/>
    <property type="molecule type" value="Genomic_DNA"/>
</dbReference>
<evidence type="ECO:0000313" key="2">
    <source>
        <dbReference type="Proteomes" id="UP000276133"/>
    </source>
</evidence>
<evidence type="ECO:0000313" key="1">
    <source>
        <dbReference type="EMBL" id="RNA30395.1"/>
    </source>
</evidence>
<sequence>MSQNRARFFAKAKRKIFRFKCTRGNMSTAIDETTRFENEIESKKALKNSPIQFLDGRYSVYPIKNQVQMMQEFYEEDSNISKLPILVFTPEKKRDKFTSTFADRPPIESFMTEDLTVTSPSTSSINFVNSQITDSLITNDTTITGTEFAFSNILYHSPDLTKRSTKSLISEDLTNFSSSCLKSICSSSSNFNNTNSRSFHSLTNNSGDIY</sequence>
<organism evidence="1 2">
    <name type="scientific">Brachionus plicatilis</name>
    <name type="common">Marine rotifer</name>
    <name type="synonym">Brachionus muelleri</name>
    <dbReference type="NCBI Taxonomy" id="10195"/>
    <lineage>
        <taxon>Eukaryota</taxon>
        <taxon>Metazoa</taxon>
        <taxon>Spiralia</taxon>
        <taxon>Gnathifera</taxon>
        <taxon>Rotifera</taxon>
        <taxon>Eurotatoria</taxon>
        <taxon>Monogononta</taxon>
        <taxon>Pseudotrocha</taxon>
        <taxon>Ploima</taxon>
        <taxon>Brachionidae</taxon>
        <taxon>Brachionus</taxon>
    </lineage>
</organism>
<proteinExistence type="predicted"/>
<dbReference type="Proteomes" id="UP000276133">
    <property type="component" value="Unassembled WGS sequence"/>
</dbReference>
<dbReference type="OrthoDB" id="10528123at2759"/>
<gene>
    <name evidence="1" type="ORF">BpHYR1_041104</name>
</gene>